<evidence type="ECO:0000313" key="3">
    <source>
        <dbReference type="Proteomes" id="UP000232883"/>
    </source>
</evidence>
<dbReference type="AlphaFoldDB" id="A0A2K8Z8A3"/>
<proteinExistence type="predicted"/>
<evidence type="ECO:0000256" key="1">
    <source>
        <dbReference type="SAM" id="MobiDB-lite"/>
    </source>
</evidence>
<dbReference type="EMBL" id="CP025096">
    <property type="protein sequence ID" value="AUD06105.1"/>
    <property type="molecule type" value="Genomic_DNA"/>
</dbReference>
<reference evidence="2 3" key="1">
    <citation type="submission" date="2017-11" db="EMBL/GenBank/DDBJ databases">
        <title>Taxonomic description and genome sequences of Spirosoma HA7 sp. nov., isolated from pollen microhabitat of Corylus avellana.</title>
        <authorList>
            <person name="Ambika Manirajan B."/>
            <person name="Suarez C."/>
            <person name="Ratering S."/>
            <person name="Geissler-Plaum R."/>
            <person name="Cardinale M."/>
            <person name="Sylvia S."/>
        </authorList>
    </citation>
    <scope>NUCLEOTIDE SEQUENCE [LARGE SCALE GENOMIC DNA]</scope>
    <source>
        <strain evidence="2 3">HA7</strain>
    </source>
</reference>
<dbReference type="KEGG" id="spir:CWM47_32230"/>
<feature type="region of interest" description="Disordered" evidence="1">
    <location>
        <begin position="41"/>
        <end position="61"/>
    </location>
</feature>
<name>A0A2K8Z8A3_9BACT</name>
<feature type="compositionally biased region" description="Polar residues" evidence="1">
    <location>
        <begin position="47"/>
        <end position="61"/>
    </location>
</feature>
<gene>
    <name evidence="2" type="ORF">CWM47_32230</name>
</gene>
<evidence type="ECO:0000313" key="2">
    <source>
        <dbReference type="EMBL" id="AUD06105.1"/>
    </source>
</evidence>
<accession>A0A2K8Z8A3</accession>
<dbReference type="Proteomes" id="UP000232883">
    <property type="component" value="Chromosome"/>
</dbReference>
<organism evidence="2 3">
    <name type="scientific">Spirosoma pollinicola</name>
    <dbReference type="NCBI Taxonomy" id="2057025"/>
    <lineage>
        <taxon>Bacteria</taxon>
        <taxon>Pseudomonadati</taxon>
        <taxon>Bacteroidota</taxon>
        <taxon>Cytophagia</taxon>
        <taxon>Cytophagales</taxon>
        <taxon>Cytophagaceae</taxon>
        <taxon>Spirosoma</taxon>
    </lineage>
</organism>
<sequence length="61" mass="6946">MSFLVNSPVDWFFVAYPWGSRQRGRGVGFFDPARGFNPIEPPKPVSVSMQPDWNSLESGWN</sequence>
<keyword evidence="3" id="KW-1185">Reference proteome</keyword>
<protein>
    <submittedName>
        <fullName evidence="2">Uncharacterized protein</fullName>
    </submittedName>
</protein>